<name>A0AAW2RFB8_SESRA</name>
<gene>
    <name evidence="3" type="ORF">Sradi_3166500</name>
</gene>
<dbReference type="InterPro" id="IPR001878">
    <property type="entry name" value="Znf_CCHC"/>
</dbReference>
<dbReference type="PANTHER" id="PTHR31286">
    <property type="entry name" value="GLYCINE-RICH CELL WALL STRUCTURAL PROTEIN 1.8-LIKE"/>
    <property type="match status" value="1"/>
</dbReference>
<evidence type="ECO:0000256" key="1">
    <source>
        <dbReference type="PROSITE-ProRule" id="PRU00047"/>
    </source>
</evidence>
<protein>
    <recommendedName>
        <fullName evidence="2">CCHC-type domain-containing protein</fullName>
    </recommendedName>
</protein>
<dbReference type="EMBL" id="JACGWJ010000013">
    <property type="protein sequence ID" value="KAL0378610.1"/>
    <property type="molecule type" value="Genomic_DNA"/>
</dbReference>
<dbReference type="AlphaFoldDB" id="A0AAW2RFB8"/>
<keyword evidence="1" id="KW-0479">Metal-binding</keyword>
<reference evidence="3" key="2">
    <citation type="journal article" date="2024" name="Plant">
        <title>Genomic evolution and insights into agronomic trait innovations of Sesamum species.</title>
        <authorList>
            <person name="Miao H."/>
            <person name="Wang L."/>
            <person name="Qu L."/>
            <person name="Liu H."/>
            <person name="Sun Y."/>
            <person name="Le M."/>
            <person name="Wang Q."/>
            <person name="Wei S."/>
            <person name="Zheng Y."/>
            <person name="Lin W."/>
            <person name="Duan Y."/>
            <person name="Cao H."/>
            <person name="Xiong S."/>
            <person name="Wang X."/>
            <person name="Wei L."/>
            <person name="Li C."/>
            <person name="Ma Q."/>
            <person name="Ju M."/>
            <person name="Zhao R."/>
            <person name="Li G."/>
            <person name="Mu C."/>
            <person name="Tian Q."/>
            <person name="Mei H."/>
            <person name="Zhang T."/>
            <person name="Gao T."/>
            <person name="Zhang H."/>
        </authorList>
    </citation>
    <scope>NUCLEOTIDE SEQUENCE</scope>
    <source>
        <strain evidence="3">G02</strain>
    </source>
</reference>
<dbReference type="GO" id="GO:0003676">
    <property type="term" value="F:nucleic acid binding"/>
    <property type="evidence" value="ECO:0007669"/>
    <property type="project" value="InterPro"/>
</dbReference>
<feature type="domain" description="CCHC-type" evidence="2">
    <location>
        <begin position="92"/>
        <end position="105"/>
    </location>
</feature>
<keyword evidence="1" id="KW-0862">Zinc</keyword>
<comment type="caution">
    <text evidence="3">The sequence shown here is derived from an EMBL/GenBank/DDBJ whole genome shotgun (WGS) entry which is preliminary data.</text>
</comment>
<keyword evidence="1" id="KW-0863">Zinc-finger</keyword>
<dbReference type="Pfam" id="PF14392">
    <property type="entry name" value="zf-CCHC_4"/>
    <property type="match status" value="1"/>
</dbReference>
<organism evidence="3">
    <name type="scientific">Sesamum radiatum</name>
    <name type="common">Black benniseed</name>
    <dbReference type="NCBI Taxonomy" id="300843"/>
    <lineage>
        <taxon>Eukaryota</taxon>
        <taxon>Viridiplantae</taxon>
        <taxon>Streptophyta</taxon>
        <taxon>Embryophyta</taxon>
        <taxon>Tracheophyta</taxon>
        <taxon>Spermatophyta</taxon>
        <taxon>Magnoliopsida</taxon>
        <taxon>eudicotyledons</taxon>
        <taxon>Gunneridae</taxon>
        <taxon>Pentapetalae</taxon>
        <taxon>asterids</taxon>
        <taxon>lamiids</taxon>
        <taxon>Lamiales</taxon>
        <taxon>Pedaliaceae</taxon>
        <taxon>Sesamum</taxon>
    </lineage>
</organism>
<dbReference type="InterPro" id="IPR040256">
    <property type="entry name" value="At4g02000-like"/>
</dbReference>
<reference evidence="3" key="1">
    <citation type="submission" date="2020-06" db="EMBL/GenBank/DDBJ databases">
        <authorList>
            <person name="Li T."/>
            <person name="Hu X."/>
            <person name="Zhang T."/>
            <person name="Song X."/>
            <person name="Zhang H."/>
            <person name="Dai N."/>
            <person name="Sheng W."/>
            <person name="Hou X."/>
            <person name="Wei L."/>
        </authorList>
    </citation>
    <scope>NUCLEOTIDE SEQUENCE</scope>
    <source>
        <strain evidence="3">G02</strain>
        <tissue evidence="3">Leaf</tissue>
    </source>
</reference>
<sequence>MQVVLEECDFFMQIHDLPLSMMNLGVATLIGKRIGVFPDMETDDSECSWGASLRIRVSLNVNHPLKRALKVRSMTGKEFLVRFTYDQLPNFCYLCGPLGHIDKYCEVWFEDGFRNSDDDFPYGP</sequence>
<dbReference type="PROSITE" id="PS50158">
    <property type="entry name" value="ZF_CCHC"/>
    <property type="match status" value="1"/>
</dbReference>
<evidence type="ECO:0000259" key="2">
    <source>
        <dbReference type="PROSITE" id="PS50158"/>
    </source>
</evidence>
<accession>A0AAW2RFB8</accession>
<dbReference type="GO" id="GO:0008270">
    <property type="term" value="F:zinc ion binding"/>
    <property type="evidence" value="ECO:0007669"/>
    <property type="project" value="UniProtKB-KW"/>
</dbReference>
<evidence type="ECO:0000313" key="3">
    <source>
        <dbReference type="EMBL" id="KAL0378610.1"/>
    </source>
</evidence>
<dbReference type="InterPro" id="IPR025836">
    <property type="entry name" value="Zn_knuckle_CX2CX4HX4C"/>
</dbReference>
<proteinExistence type="predicted"/>
<dbReference type="PANTHER" id="PTHR31286:SF178">
    <property type="entry name" value="DUF4283 DOMAIN-CONTAINING PROTEIN"/>
    <property type="match status" value="1"/>
</dbReference>